<dbReference type="SUPFAM" id="SSF51905">
    <property type="entry name" value="FAD/NAD(P)-binding domain"/>
    <property type="match status" value="1"/>
</dbReference>
<dbReference type="GO" id="GO:0051539">
    <property type="term" value="F:4 iron, 4 sulfur cluster binding"/>
    <property type="evidence" value="ECO:0007669"/>
    <property type="project" value="UniProtKB-KW"/>
</dbReference>
<keyword evidence="5" id="KW-0408">Iron</keyword>
<dbReference type="PROSITE" id="PS00198">
    <property type="entry name" value="4FE4S_FER_1"/>
    <property type="match status" value="1"/>
</dbReference>
<keyword evidence="2" id="KW-0004">4Fe-4S</keyword>
<dbReference type="CDD" id="cd00038">
    <property type="entry name" value="CAP_ED"/>
    <property type="match status" value="2"/>
</dbReference>
<dbReference type="InterPro" id="IPR018488">
    <property type="entry name" value="cNMP-bd_CS"/>
</dbReference>
<keyword evidence="1" id="KW-0813">Transport</keyword>
<evidence type="ECO:0000259" key="7">
    <source>
        <dbReference type="PROSITE" id="PS50042"/>
    </source>
</evidence>
<keyword evidence="3" id="KW-0479">Metal-binding</keyword>
<keyword evidence="10" id="KW-1185">Reference proteome</keyword>
<dbReference type="AlphaFoldDB" id="A0A7L5BW68"/>
<sequence>MTDICEIAIVGSGPAGASAAARAAKLGVSHVLLERTDHLSDTIYKYQRGKYVMATPDNLPLQSDLKFEADTRENILGWWDDGIAETKVNVKFNADVVAIEGEKGDFTLKTANGEAVKARHVVLAIGLQGNLRKLDPEKIPGGDNGLTEYQLDDPKDYFDKDVVVIGAGDAAIENAVALAQAENRVTIVNRKREFARAKSGNISLILSAIKDELLECVYNANPVRVEERAIVLGTPEGERVVPADRVIARLGAMAPRAFVEAVGGVFEEGADTPRVNEIYETDRPGVFIIGALAGYPLIKHCMNQGYEVVHTIVGDPVESIIRQELAKKFKIIPGFTTVQDMLERIKSAVPLFQGLTLLQLSEFLLDAEIHFKQPGEAFMKKDEAGDSLFVIHEGDVEIPVTPEKIFHLHQGAFFGEMGLIMGRRRTATVLADRGGKGAVCIEIPRTAALKLIASSPIAKQVMDDTAILRQLQTFLSPELTHEDLAELIAAAEPKRYGRGETLIEEGDEGDAIYVIRSGSATVSKKVGNSDVVLAYVPAGQFVGEMALLFHQTRSATVRATVPVEAIQLDGALFRSLLDGNPKLRAIVDRVARERAEENQKTSDDDLSRKIEFLTSVGLGEATNAIVIDESLCVRCDYCEKACAETHGGVSRLDRAAGPTYANIHVPVSCRHCEQPHCMADCPPNALQRDPDGAVYVNETCIGCGNCARNCPYDAITMSALPAPKGGLFSWLVFGGKYGPGEAGKPKKSKENKELSRKCDLCRHVDGGPSCVKACPTGAVIRVGPEELFRRIREGA</sequence>
<dbReference type="Gene3D" id="3.30.70.20">
    <property type="match status" value="2"/>
</dbReference>
<dbReference type="PANTHER" id="PTHR42859:SF10">
    <property type="entry name" value="DIMETHYLSULFOXIDE REDUCTASE CHAIN B"/>
    <property type="match status" value="1"/>
</dbReference>
<dbReference type="Proteomes" id="UP000503336">
    <property type="component" value="Chromosome"/>
</dbReference>
<evidence type="ECO:0000256" key="4">
    <source>
        <dbReference type="ARBA" id="ARBA00022982"/>
    </source>
</evidence>
<dbReference type="KEGG" id="hdh:G5B40_04610"/>
<dbReference type="Pfam" id="PF13247">
    <property type="entry name" value="Fer4_11"/>
    <property type="match status" value="1"/>
</dbReference>
<dbReference type="PRINTS" id="PR00368">
    <property type="entry name" value="FADPNR"/>
</dbReference>
<dbReference type="Gene3D" id="2.60.120.10">
    <property type="entry name" value="Jelly Rolls"/>
    <property type="match status" value="2"/>
</dbReference>
<dbReference type="GO" id="GO:0046872">
    <property type="term" value="F:metal ion binding"/>
    <property type="evidence" value="ECO:0007669"/>
    <property type="project" value="UniProtKB-KW"/>
</dbReference>
<dbReference type="SMART" id="SM00100">
    <property type="entry name" value="cNMP"/>
    <property type="match status" value="2"/>
</dbReference>
<dbReference type="InterPro" id="IPR050294">
    <property type="entry name" value="RnfB_subfamily"/>
</dbReference>
<reference evidence="9 10" key="1">
    <citation type="submission" date="2020-02" db="EMBL/GenBank/DDBJ databases">
        <title>complete genome sequence of Rhodobacteraceae bacterium.</title>
        <authorList>
            <person name="Park J."/>
            <person name="Kim Y.-S."/>
            <person name="Kim K.-H."/>
        </authorList>
    </citation>
    <scope>NUCLEOTIDE SEQUENCE [LARGE SCALE GENOMIC DNA]</scope>
    <source>
        <strain evidence="9 10">RR4-56</strain>
    </source>
</reference>
<evidence type="ECO:0000256" key="2">
    <source>
        <dbReference type="ARBA" id="ARBA00022485"/>
    </source>
</evidence>
<name>A0A7L5BW68_9RHOB</name>
<feature type="domain" description="4Fe-4S ferredoxin-type" evidence="8">
    <location>
        <begin position="623"/>
        <end position="654"/>
    </location>
</feature>
<feature type="domain" description="4Fe-4S ferredoxin-type" evidence="8">
    <location>
        <begin position="692"/>
        <end position="720"/>
    </location>
</feature>
<dbReference type="Gene3D" id="3.50.50.60">
    <property type="entry name" value="FAD/NAD(P)-binding domain"/>
    <property type="match status" value="2"/>
</dbReference>
<keyword evidence="4" id="KW-0249">Electron transport</keyword>
<dbReference type="InterPro" id="IPR017896">
    <property type="entry name" value="4Fe4S_Fe-S-bd"/>
</dbReference>
<dbReference type="RefSeq" id="WP_165095621.1">
    <property type="nucleotide sequence ID" value="NZ_CP049056.1"/>
</dbReference>
<dbReference type="InterPro" id="IPR018490">
    <property type="entry name" value="cNMP-bd_dom_sf"/>
</dbReference>
<dbReference type="PROSITE" id="PS51379">
    <property type="entry name" value="4FE4S_FER_2"/>
    <property type="match status" value="2"/>
</dbReference>
<evidence type="ECO:0000256" key="5">
    <source>
        <dbReference type="ARBA" id="ARBA00023004"/>
    </source>
</evidence>
<dbReference type="Pfam" id="PF13738">
    <property type="entry name" value="Pyr_redox_3"/>
    <property type="match status" value="1"/>
</dbReference>
<dbReference type="Pfam" id="PF00027">
    <property type="entry name" value="cNMP_binding"/>
    <property type="match status" value="2"/>
</dbReference>
<evidence type="ECO:0000256" key="3">
    <source>
        <dbReference type="ARBA" id="ARBA00022723"/>
    </source>
</evidence>
<dbReference type="SUPFAM" id="SSF51206">
    <property type="entry name" value="cAMP-binding domain-like"/>
    <property type="match status" value="2"/>
</dbReference>
<accession>A0A7L5BW68</accession>
<dbReference type="SUPFAM" id="SSF54862">
    <property type="entry name" value="4Fe-4S ferredoxins"/>
    <property type="match status" value="1"/>
</dbReference>
<dbReference type="PANTHER" id="PTHR42859">
    <property type="entry name" value="OXIDOREDUCTASE"/>
    <property type="match status" value="1"/>
</dbReference>
<protein>
    <submittedName>
        <fullName evidence="9">Cyclic nucleotide-binding domain-containing protein</fullName>
    </submittedName>
</protein>
<dbReference type="PROSITE" id="PS50042">
    <property type="entry name" value="CNMP_BINDING_3"/>
    <property type="match status" value="2"/>
</dbReference>
<feature type="domain" description="Cyclic nucleotide-binding" evidence="7">
    <location>
        <begin position="475"/>
        <end position="577"/>
    </location>
</feature>
<evidence type="ECO:0000313" key="10">
    <source>
        <dbReference type="Proteomes" id="UP000503336"/>
    </source>
</evidence>
<dbReference type="PROSITE" id="PS00889">
    <property type="entry name" value="CNMP_BINDING_2"/>
    <property type="match status" value="2"/>
</dbReference>
<keyword evidence="6" id="KW-0411">Iron-sulfur</keyword>
<dbReference type="InterPro" id="IPR014710">
    <property type="entry name" value="RmlC-like_jellyroll"/>
</dbReference>
<evidence type="ECO:0000256" key="6">
    <source>
        <dbReference type="ARBA" id="ARBA00023014"/>
    </source>
</evidence>
<feature type="domain" description="Cyclic nucleotide-binding" evidence="7">
    <location>
        <begin position="351"/>
        <end position="469"/>
    </location>
</feature>
<proteinExistence type="predicted"/>
<organism evidence="9 10">
    <name type="scientific">Pikeienuella piscinae</name>
    <dbReference type="NCBI Taxonomy" id="2748098"/>
    <lineage>
        <taxon>Bacteria</taxon>
        <taxon>Pseudomonadati</taxon>
        <taxon>Pseudomonadota</taxon>
        <taxon>Alphaproteobacteria</taxon>
        <taxon>Rhodobacterales</taxon>
        <taxon>Paracoccaceae</taxon>
        <taxon>Pikeienuella</taxon>
    </lineage>
</organism>
<evidence type="ECO:0000313" key="9">
    <source>
        <dbReference type="EMBL" id="QIE54787.1"/>
    </source>
</evidence>
<dbReference type="InterPro" id="IPR000595">
    <property type="entry name" value="cNMP-bd_dom"/>
</dbReference>
<dbReference type="PROSITE" id="PS00888">
    <property type="entry name" value="CNMP_BINDING_1"/>
    <property type="match status" value="1"/>
</dbReference>
<dbReference type="InterPro" id="IPR036188">
    <property type="entry name" value="FAD/NAD-bd_sf"/>
</dbReference>
<dbReference type="EMBL" id="CP049056">
    <property type="protein sequence ID" value="QIE54787.1"/>
    <property type="molecule type" value="Genomic_DNA"/>
</dbReference>
<dbReference type="InterPro" id="IPR017900">
    <property type="entry name" value="4Fe4S_Fe_S_CS"/>
</dbReference>
<dbReference type="CDD" id="cd16367">
    <property type="entry name" value="DMSOR_beta_like"/>
    <property type="match status" value="1"/>
</dbReference>
<evidence type="ECO:0000256" key="1">
    <source>
        <dbReference type="ARBA" id="ARBA00022448"/>
    </source>
</evidence>
<dbReference type="PRINTS" id="PR00469">
    <property type="entry name" value="PNDRDTASEII"/>
</dbReference>
<gene>
    <name evidence="9" type="ORF">G5B40_04610</name>
</gene>
<evidence type="ECO:0000259" key="8">
    <source>
        <dbReference type="PROSITE" id="PS51379"/>
    </source>
</evidence>